<dbReference type="InterPro" id="IPR000884">
    <property type="entry name" value="TSP1_rpt"/>
</dbReference>
<dbReference type="PROSITE" id="PS50060">
    <property type="entry name" value="MAM_2"/>
    <property type="match status" value="1"/>
</dbReference>
<evidence type="ECO:0000256" key="1">
    <source>
        <dbReference type="ARBA" id="ARBA00023157"/>
    </source>
</evidence>
<evidence type="ECO:0000259" key="6">
    <source>
        <dbReference type="PROSITE" id="PS50923"/>
    </source>
</evidence>
<protein>
    <submittedName>
        <fullName evidence="8">MAM and LDL-receptor class A domain-containing protein 1-like isoform X2</fullName>
    </submittedName>
</protein>
<sequence>MNNLLFWPLICSWIYLPLFTAKTEFKTKMISEPELVIWTEWTSWSKCTVTCGHGLQYRRRECVSHHSLVSTSFGIAQSFQSLHNSISNCPQKMQNQLQKCSYVQCPILLKPVVFCQPPVQVLHGEIQGETKPVVGSYLGFSCKNGFKLIGPDQVRCLRSIDGTARWSAPIPACLPTKAAPVFCSFDNDWCDLQQEQEDDFDWKRQRGQTSSMHTGPKSDHTSSNYPGSFRGTGYYIYTETSTPRIKGEKARLMTPWIAQTETGFCLKFWYHMYGSSVGSLRVFIQLIEENGAVEETKYFDKTGNHGDFW</sequence>
<dbReference type="Pfam" id="PF00090">
    <property type="entry name" value="TSP_1"/>
    <property type="match status" value="1"/>
</dbReference>
<dbReference type="Pfam" id="PF00629">
    <property type="entry name" value="MAM"/>
    <property type="match status" value="1"/>
</dbReference>
<dbReference type="GeneID" id="106457599"/>
<dbReference type="Pfam" id="PF00084">
    <property type="entry name" value="Sushi"/>
    <property type="match status" value="1"/>
</dbReference>
<evidence type="ECO:0000256" key="2">
    <source>
        <dbReference type="PROSITE-ProRule" id="PRU00302"/>
    </source>
</evidence>
<dbReference type="InterPro" id="IPR000998">
    <property type="entry name" value="MAM_dom"/>
</dbReference>
<dbReference type="Proteomes" id="UP000694941">
    <property type="component" value="Unplaced"/>
</dbReference>
<feature type="domain" description="Sushi" evidence="6">
    <location>
        <begin position="113"/>
        <end position="175"/>
    </location>
</feature>
<feature type="signal peptide" evidence="4">
    <location>
        <begin position="1"/>
        <end position="21"/>
    </location>
</feature>
<keyword evidence="4" id="KW-0732">Signal</keyword>
<gene>
    <name evidence="8" type="primary">LOC106457599</name>
</gene>
<feature type="chain" id="PRO_5047394577" evidence="4">
    <location>
        <begin position="22"/>
        <end position="309"/>
    </location>
</feature>
<dbReference type="Gene3D" id="2.20.100.10">
    <property type="entry name" value="Thrombospondin type-1 (TSP1) repeat"/>
    <property type="match status" value="1"/>
</dbReference>
<keyword evidence="1" id="KW-1015">Disulfide bond</keyword>
<evidence type="ECO:0000259" key="5">
    <source>
        <dbReference type="PROSITE" id="PS50060"/>
    </source>
</evidence>
<evidence type="ECO:0000313" key="7">
    <source>
        <dbReference type="Proteomes" id="UP000694941"/>
    </source>
</evidence>
<dbReference type="InterPro" id="IPR035976">
    <property type="entry name" value="Sushi/SCR/CCP_sf"/>
</dbReference>
<dbReference type="SMART" id="SM00032">
    <property type="entry name" value="CCP"/>
    <property type="match status" value="1"/>
</dbReference>
<dbReference type="InterPro" id="IPR000436">
    <property type="entry name" value="Sushi_SCR_CCP_dom"/>
</dbReference>
<evidence type="ECO:0000256" key="4">
    <source>
        <dbReference type="SAM" id="SignalP"/>
    </source>
</evidence>
<dbReference type="InterPro" id="IPR036383">
    <property type="entry name" value="TSP1_rpt_sf"/>
</dbReference>
<dbReference type="PROSITE" id="PS50092">
    <property type="entry name" value="TSP1"/>
    <property type="match status" value="1"/>
</dbReference>
<dbReference type="PROSITE" id="PS50923">
    <property type="entry name" value="SUSHI"/>
    <property type="match status" value="1"/>
</dbReference>
<dbReference type="InterPro" id="IPR051560">
    <property type="entry name" value="MAM_domain-containing"/>
</dbReference>
<feature type="region of interest" description="Disordered" evidence="3">
    <location>
        <begin position="203"/>
        <end position="226"/>
    </location>
</feature>
<evidence type="ECO:0000313" key="8">
    <source>
        <dbReference type="RefSeq" id="XP_013772490.1"/>
    </source>
</evidence>
<reference evidence="8" key="1">
    <citation type="submission" date="2025-08" db="UniProtKB">
        <authorList>
            <consortium name="RefSeq"/>
        </authorList>
    </citation>
    <scope>IDENTIFICATION</scope>
    <source>
        <tissue evidence="8">Muscle</tissue>
    </source>
</reference>
<keyword evidence="7" id="KW-1185">Reference proteome</keyword>
<organism evidence="7 8">
    <name type="scientific">Limulus polyphemus</name>
    <name type="common">Atlantic horseshoe crab</name>
    <dbReference type="NCBI Taxonomy" id="6850"/>
    <lineage>
        <taxon>Eukaryota</taxon>
        <taxon>Metazoa</taxon>
        <taxon>Ecdysozoa</taxon>
        <taxon>Arthropoda</taxon>
        <taxon>Chelicerata</taxon>
        <taxon>Merostomata</taxon>
        <taxon>Xiphosura</taxon>
        <taxon>Limulidae</taxon>
        <taxon>Limulus</taxon>
    </lineage>
</organism>
<dbReference type="SMART" id="SM00209">
    <property type="entry name" value="TSP1"/>
    <property type="match status" value="1"/>
</dbReference>
<dbReference type="SUPFAM" id="SSF49899">
    <property type="entry name" value="Concanavalin A-like lectins/glucanases"/>
    <property type="match status" value="1"/>
</dbReference>
<dbReference type="CDD" id="cd00033">
    <property type="entry name" value="CCP"/>
    <property type="match status" value="1"/>
</dbReference>
<dbReference type="SMART" id="SM00137">
    <property type="entry name" value="MAM"/>
    <property type="match status" value="1"/>
</dbReference>
<dbReference type="InterPro" id="IPR013320">
    <property type="entry name" value="ConA-like_dom_sf"/>
</dbReference>
<dbReference type="PANTHER" id="PTHR23282">
    <property type="entry name" value="APICAL ENDOSOMAL GLYCOPROTEIN PRECURSOR"/>
    <property type="match status" value="1"/>
</dbReference>
<dbReference type="RefSeq" id="XP_013772490.1">
    <property type="nucleotide sequence ID" value="XM_013917036.2"/>
</dbReference>
<feature type="domain" description="MAM" evidence="5">
    <location>
        <begin position="181"/>
        <end position="309"/>
    </location>
</feature>
<dbReference type="SUPFAM" id="SSF82895">
    <property type="entry name" value="TSP-1 type 1 repeat"/>
    <property type="match status" value="1"/>
</dbReference>
<dbReference type="CDD" id="cd06263">
    <property type="entry name" value="MAM"/>
    <property type="match status" value="1"/>
</dbReference>
<dbReference type="SUPFAM" id="SSF57535">
    <property type="entry name" value="Complement control module/SCR domain"/>
    <property type="match status" value="1"/>
</dbReference>
<dbReference type="Gene3D" id="2.60.120.200">
    <property type="match status" value="1"/>
</dbReference>
<name>A0ABM1B0U6_LIMPO</name>
<dbReference type="PROSITE" id="PS00740">
    <property type="entry name" value="MAM_1"/>
    <property type="match status" value="1"/>
</dbReference>
<proteinExistence type="predicted"/>
<evidence type="ECO:0000256" key="3">
    <source>
        <dbReference type="SAM" id="MobiDB-lite"/>
    </source>
</evidence>
<accession>A0ABM1B0U6</accession>
<comment type="caution">
    <text evidence="2">Lacks conserved residue(s) required for the propagation of feature annotation.</text>
</comment>
<dbReference type="Gene3D" id="2.10.70.10">
    <property type="entry name" value="Complement Module, domain 1"/>
    <property type="match status" value="1"/>
</dbReference>
<keyword evidence="2" id="KW-0768">Sushi</keyword>
<dbReference type="PANTHER" id="PTHR23282:SF142">
    <property type="entry name" value="MAM DOMAIN-CONTAINING PROTEIN"/>
    <property type="match status" value="1"/>
</dbReference>